<dbReference type="EMBL" id="LJYW01000001">
    <property type="protein sequence ID" value="KPL52092.1"/>
    <property type="molecule type" value="Genomic_DNA"/>
</dbReference>
<dbReference type="Proteomes" id="UP000048984">
    <property type="component" value="Unassembled WGS sequence"/>
</dbReference>
<proteinExistence type="predicted"/>
<sequence>MAPVAMATASDIVIARRQSLAASRDRGIHRAISQRIPGRSVSGEPGPTLLVTCRKTMRSLMILMRLQCE</sequence>
<evidence type="ECO:0000313" key="1">
    <source>
        <dbReference type="EMBL" id="KPL52092.1"/>
    </source>
</evidence>
<reference evidence="1 2" key="1">
    <citation type="submission" date="2015-09" db="EMBL/GenBank/DDBJ databases">
        <authorList>
            <person name="Jackson K.R."/>
            <person name="Lunt B.L."/>
            <person name="Fisher J.N.B."/>
            <person name="Gardner A.V."/>
            <person name="Bailey M.E."/>
            <person name="Deus L.M."/>
            <person name="Earl A.S."/>
            <person name="Gibby P.D."/>
            <person name="Hartmann K.A."/>
            <person name="Liu J.E."/>
            <person name="Manci A.M."/>
            <person name="Nielsen D.A."/>
            <person name="Solomon M.B."/>
            <person name="Breakwell D.P."/>
            <person name="Burnett S.H."/>
            <person name="Grose J.H."/>
        </authorList>
    </citation>
    <scope>NUCLEOTIDE SEQUENCE [LARGE SCALE GENOMIC DNA]</scope>
    <source>
        <strain evidence="1 2">16</strain>
    </source>
</reference>
<accession>A0A0P6W3Y6</accession>
<reference evidence="1 2" key="2">
    <citation type="submission" date="2015-10" db="EMBL/GenBank/DDBJ databases">
        <title>Draft Genome Sequence of Prosthecomicrobium hirschii ATCC 27832.</title>
        <authorList>
            <person name="Daniel J."/>
            <person name="Givan S.A."/>
            <person name="Brun Y.V."/>
            <person name="Brown P.J."/>
        </authorList>
    </citation>
    <scope>NUCLEOTIDE SEQUENCE [LARGE SCALE GENOMIC DNA]</scope>
    <source>
        <strain evidence="1 2">16</strain>
    </source>
</reference>
<gene>
    <name evidence="1" type="ORF">ABB55_07515</name>
</gene>
<protein>
    <submittedName>
        <fullName evidence="1">Uncharacterized protein</fullName>
    </submittedName>
</protein>
<name>A0A0P6W3Y6_9HYPH</name>
<comment type="caution">
    <text evidence="1">The sequence shown here is derived from an EMBL/GenBank/DDBJ whole genome shotgun (WGS) entry which is preliminary data.</text>
</comment>
<organism evidence="1 2">
    <name type="scientific">Prosthecodimorpha hirschii</name>
    <dbReference type="NCBI Taxonomy" id="665126"/>
    <lineage>
        <taxon>Bacteria</taxon>
        <taxon>Pseudomonadati</taxon>
        <taxon>Pseudomonadota</taxon>
        <taxon>Alphaproteobacteria</taxon>
        <taxon>Hyphomicrobiales</taxon>
        <taxon>Ancalomicrobiaceae</taxon>
        <taxon>Prosthecodimorpha</taxon>
    </lineage>
</organism>
<dbReference type="AlphaFoldDB" id="A0A0P6W3Y6"/>
<keyword evidence="2" id="KW-1185">Reference proteome</keyword>
<evidence type="ECO:0000313" key="2">
    <source>
        <dbReference type="Proteomes" id="UP000048984"/>
    </source>
</evidence>